<comment type="caution">
    <text evidence="1">The sequence shown here is derived from an EMBL/GenBank/DDBJ whole genome shotgun (WGS) entry which is preliminary data.</text>
</comment>
<reference evidence="1 2" key="1">
    <citation type="journal article" date="2014" name="Agronomy (Basel)">
        <title>A Draft Genome Sequence for Ensete ventricosum, the Drought-Tolerant Tree Against Hunger.</title>
        <authorList>
            <person name="Harrison J."/>
            <person name="Moore K.A."/>
            <person name="Paszkiewicz K."/>
            <person name="Jones T."/>
            <person name="Grant M."/>
            <person name="Ambacheew D."/>
            <person name="Muzemil S."/>
            <person name="Studholme D.J."/>
        </authorList>
    </citation>
    <scope>NUCLEOTIDE SEQUENCE [LARGE SCALE GENOMIC DNA]</scope>
</reference>
<gene>
    <name evidence="1" type="ORF">B296_00002105</name>
</gene>
<proteinExistence type="predicted"/>
<accession>A0A427B978</accession>
<evidence type="ECO:0000313" key="2">
    <source>
        <dbReference type="Proteomes" id="UP000287651"/>
    </source>
</evidence>
<sequence length="83" mass="9558">MFNGFCVMQRKREFFVEHQEIVAVVVVVLQEGEDRKPYYLLPSILWSSMIRDSSWGVKLPLFKSAVVPGGGYPGEEFNVAWVY</sequence>
<protein>
    <submittedName>
        <fullName evidence="1">Uncharacterized protein</fullName>
    </submittedName>
</protein>
<dbReference type="Proteomes" id="UP000287651">
    <property type="component" value="Unassembled WGS sequence"/>
</dbReference>
<dbReference type="EMBL" id="AMZH03000193">
    <property type="protein sequence ID" value="RRT85014.1"/>
    <property type="molecule type" value="Genomic_DNA"/>
</dbReference>
<organism evidence="1 2">
    <name type="scientific">Ensete ventricosum</name>
    <name type="common">Abyssinian banana</name>
    <name type="synonym">Musa ensete</name>
    <dbReference type="NCBI Taxonomy" id="4639"/>
    <lineage>
        <taxon>Eukaryota</taxon>
        <taxon>Viridiplantae</taxon>
        <taxon>Streptophyta</taxon>
        <taxon>Embryophyta</taxon>
        <taxon>Tracheophyta</taxon>
        <taxon>Spermatophyta</taxon>
        <taxon>Magnoliopsida</taxon>
        <taxon>Liliopsida</taxon>
        <taxon>Zingiberales</taxon>
        <taxon>Musaceae</taxon>
        <taxon>Ensete</taxon>
    </lineage>
</organism>
<dbReference type="AlphaFoldDB" id="A0A427B978"/>
<name>A0A427B978_ENSVE</name>
<evidence type="ECO:0000313" key="1">
    <source>
        <dbReference type="EMBL" id="RRT85014.1"/>
    </source>
</evidence>